<name>F8GU50_CUPNN</name>
<organism evidence="1 2">
    <name type="scientific">Cupriavidus necator (strain ATCC 43291 / DSM 13513 / CCUG 52238 / LMG 8453 / N-1)</name>
    <name type="common">Ralstonia eutropha</name>
    <dbReference type="NCBI Taxonomy" id="1042878"/>
    <lineage>
        <taxon>Bacteria</taxon>
        <taxon>Pseudomonadati</taxon>
        <taxon>Pseudomonadota</taxon>
        <taxon>Betaproteobacteria</taxon>
        <taxon>Burkholderiales</taxon>
        <taxon>Burkholderiaceae</taxon>
        <taxon>Cupriavidus</taxon>
    </lineage>
</organism>
<dbReference type="EMBL" id="CP002879">
    <property type="protein sequence ID" value="AEI82254.1"/>
    <property type="molecule type" value="Genomic_DNA"/>
</dbReference>
<keyword evidence="1" id="KW-0614">Plasmid</keyword>
<sequence>MIALARQLGQSDDITFGLREAFLNHVKHGLSGRKRGGPDHRYRSG</sequence>
<reference evidence="1 2" key="1">
    <citation type="journal article" date="2011" name="J. Bacteriol.">
        <title>Complete genome sequence of the type strain Cupriavidus necator N-1.</title>
        <authorList>
            <person name="Poehlein A."/>
            <person name="Kusian B."/>
            <person name="Friedrich B."/>
            <person name="Daniel R."/>
            <person name="Bowien B."/>
        </authorList>
    </citation>
    <scope>NUCLEOTIDE SEQUENCE [LARGE SCALE GENOMIC DNA]</scope>
    <source>
        <strain evidence="2">ATCC 43291 / DSM 13513 / CCUG 52238 / LMG 8453 / N-1</strain>
        <plasmid evidence="1 2">pBB1</plasmid>
    </source>
</reference>
<evidence type="ECO:0000313" key="1">
    <source>
        <dbReference type="EMBL" id="AEI82254.1"/>
    </source>
</evidence>
<dbReference type="AlphaFoldDB" id="F8GU50"/>
<geneLocation type="plasmid" evidence="1 2">
    <name>pBB1</name>
</geneLocation>
<dbReference type="Proteomes" id="UP000006798">
    <property type="component" value="Plasmid pBB1"/>
</dbReference>
<accession>F8GU50</accession>
<proteinExistence type="predicted"/>
<protein>
    <submittedName>
        <fullName evidence="1">Uncharacterized protein</fullName>
    </submittedName>
</protein>
<evidence type="ECO:0000313" key="2">
    <source>
        <dbReference type="Proteomes" id="UP000006798"/>
    </source>
</evidence>
<dbReference type="KEGG" id="cnc:CNE_BB1p08400"/>
<dbReference type="HOGENOM" id="CLU_3198766_0_0_4"/>
<gene>
    <name evidence="1" type="ordered locus">CNE_BB1p08400</name>
</gene>